<evidence type="ECO:0000256" key="6">
    <source>
        <dbReference type="ARBA" id="ARBA00023295"/>
    </source>
</evidence>
<dbReference type="InterPro" id="IPR037094">
    <property type="entry name" value="Glyco_hydro_38_cen_sf"/>
</dbReference>
<evidence type="ECO:0000256" key="7">
    <source>
        <dbReference type="ARBA" id="ARBA00054985"/>
    </source>
</evidence>
<dbReference type="Gene3D" id="3.20.110.10">
    <property type="entry name" value="Glycoside hydrolase 38, N terminal domain"/>
    <property type="match status" value="1"/>
</dbReference>
<dbReference type="Pfam" id="PF17677">
    <property type="entry name" value="Glyco_hydro38C2"/>
    <property type="match status" value="1"/>
</dbReference>
<dbReference type="AlphaFoldDB" id="A0A1R1PJ99"/>
<evidence type="ECO:0000256" key="3">
    <source>
        <dbReference type="ARBA" id="ARBA00012752"/>
    </source>
</evidence>
<dbReference type="InterPro" id="IPR015341">
    <property type="entry name" value="Glyco_hydro_38_cen"/>
</dbReference>
<dbReference type="SUPFAM" id="SSF88688">
    <property type="entry name" value="Families 57/38 glycoside transferase middle domain"/>
    <property type="match status" value="1"/>
</dbReference>
<dbReference type="InterPro" id="IPR054723">
    <property type="entry name" value="Ams1-like_N"/>
</dbReference>
<evidence type="ECO:0000313" key="10">
    <source>
        <dbReference type="EMBL" id="OMH81061.1"/>
    </source>
</evidence>
<dbReference type="GO" id="GO:0009313">
    <property type="term" value="P:oligosaccharide catabolic process"/>
    <property type="evidence" value="ECO:0007669"/>
    <property type="project" value="TreeGrafter"/>
</dbReference>
<gene>
    <name evidence="10" type="ORF">AX774_g5488</name>
</gene>
<proteinExistence type="inferred from homology"/>
<protein>
    <recommendedName>
        <fullName evidence="8">Alpha-mannosidase</fullName>
        <ecNumber evidence="3">3.2.1.24</ecNumber>
    </recommendedName>
</protein>
<feature type="domain" description="Glycoside hydrolase family 38 central" evidence="9">
    <location>
        <begin position="514"/>
        <end position="596"/>
    </location>
</feature>
<dbReference type="InterPro" id="IPR011682">
    <property type="entry name" value="Glyco_hydro_38_C"/>
</dbReference>
<keyword evidence="5" id="KW-0378">Hydrolase</keyword>
<comment type="caution">
    <text evidence="10">The sequence shown here is derived from an EMBL/GenBank/DDBJ whole genome shotgun (WGS) entry which is preliminary data.</text>
</comment>
<dbReference type="FunFam" id="1.20.1270.50:FF:000004">
    <property type="entry name" value="alpha-mannosidase 2C1 isoform X1"/>
    <property type="match status" value="1"/>
</dbReference>
<dbReference type="PANTHER" id="PTHR46017:SF1">
    <property type="entry name" value="ALPHA-MANNOSIDASE 2C1"/>
    <property type="match status" value="1"/>
</dbReference>
<dbReference type="Gene3D" id="1.20.1270.50">
    <property type="entry name" value="Glycoside hydrolase family 38, central domain"/>
    <property type="match status" value="1"/>
</dbReference>
<evidence type="ECO:0000256" key="2">
    <source>
        <dbReference type="ARBA" id="ARBA00009792"/>
    </source>
</evidence>
<dbReference type="SUPFAM" id="SSF88713">
    <property type="entry name" value="Glycoside hydrolase/deacetylase"/>
    <property type="match status" value="1"/>
</dbReference>
<name>A0A1R1PJ99_ZANCU</name>
<evidence type="ECO:0000256" key="4">
    <source>
        <dbReference type="ARBA" id="ARBA00022723"/>
    </source>
</evidence>
<dbReference type="GO" id="GO:0030246">
    <property type="term" value="F:carbohydrate binding"/>
    <property type="evidence" value="ECO:0007669"/>
    <property type="project" value="InterPro"/>
</dbReference>
<comment type="function">
    <text evidence="7">Degrades free oligosaccharides in the vacuole.</text>
</comment>
<evidence type="ECO:0000256" key="5">
    <source>
        <dbReference type="ARBA" id="ARBA00022801"/>
    </source>
</evidence>
<dbReference type="InterPro" id="IPR011013">
    <property type="entry name" value="Gal_mutarotase_sf_dom"/>
</dbReference>
<organism evidence="10 11">
    <name type="scientific">Zancudomyces culisetae</name>
    <name type="common">Gut fungus</name>
    <name type="synonym">Smittium culisetae</name>
    <dbReference type="NCBI Taxonomy" id="1213189"/>
    <lineage>
        <taxon>Eukaryota</taxon>
        <taxon>Fungi</taxon>
        <taxon>Fungi incertae sedis</taxon>
        <taxon>Zoopagomycota</taxon>
        <taxon>Kickxellomycotina</taxon>
        <taxon>Harpellomycetes</taxon>
        <taxon>Harpellales</taxon>
        <taxon>Legeriomycetaceae</taxon>
        <taxon>Zancudomyces</taxon>
    </lineage>
</organism>
<dbReference type="InterPro" id="IPR027291">
    <property type="entry name" value="Glyco_hydro_38_N_sf"/>
</dbReference>
<dbReference type="GO" id="GO:0000329">
    <property type="term" value="C:fungal-type vacuole membrane"/>
    <property type="evidence" value="ECO:0007669"/>
    <property type="project" value="TreeGrafter"/>
</dbReference>
<sequence>MGITKNRIKNFINSNSWRKVDIHSALWKKIASGESTVQLSSWSASGMERPSFDYASKQEYTSCSIGKEFGPSWSTHWLKVKVQLPENFEGEEVIFQIDFNCEGMIWTKKGEPVQGLTGGGSSRRIEYLLTKKAGKREKFDFFVEIGCNGLFGNGDGIIEAPVEDRRFRLSLAEVGVKRKQAWDLYYDMMILSSIADELGTETPRGVQAVSVANEVVNKFDADNAETSIEKCLELTKAYFSSKPGEGTHKITAIGNCHIDTAWLWPYDETKRKVARSFSSQLAHMEKFPEFRFAASQAQQFEWLEQNYKGLFDRVIGRVKTGQFIPIGATWVEMDCNVPSGEAMVRQFLLGQRYFAEKMGVVSKVFWLPDTFGYAAQLPQIVKQSRAEYFFTQKLSWNNINKFPHTTFNWVGLDGTSVLTHMAPADTYTGQATVNELVRSVRQHKDLSSHNSNLYLYGDGDGGGGPQTDMIERLRRVANTDGMPITKHGDPTDFYDEVAKTAKSLPNWHGELYFELHRGTYTSQAKNKKFNRLCEFLLRSVELLSTIAMHCGSQNSGFMYPREELTRLWKLVCLNQFHDVLPGSSINLVYRDSDKMYADVVRSANKLRKEALRCIVSGEADQFEDLEHESAQDDDLDALDLCDSAMLIDLPEFHVGKNMPKATNEQNVVVINECAWSRSGALAVHGLEQDHPMVRQIGNPRMSIFKQGWSDVASSKPYPIVLAANLPALSTTTLSTTPLDPIPASAYVSSNGLYVLENIYVVASFDSRGRLVSLIDQRTSRELVPSGGAANTFLMFEDVPLFWDAWDVEIYHLEKCKACVDGTVSIVDSGPLVSSLCIDVKLSNTSTLRQWVTLTSVSPTLEFHNEVHWNETFKMLKVEFNWDIKSDIASYETQFGYIQRPTVRNNSWDMAKFEVCGHKYADLSEFGAGVSVLTDSKYGFSCLHNAMTISLLRSPKSPDPECDIGYHTFRYAIYPHNSSFPDPSIVREAFSFNVPLKAIPVYSSSISPSSPLVTASKESGISSKSLFSLSNSVNNVVLETVKCAEPLLDMSYSSPQQVGVPRKPSPPSSCAKMVVVRLYESCGGRANSFKLFSSLDIKSVHRCNMLEEILSDCVWDRNTNSVELSIKPFEVLSLLFVLN</sequence>
<dbReference type="Proteomes" id="UP000188320">
    <property type="component" value="Unassembled WGS sequence"/>
</dbReference>
<keyword evidence="6" id="KW-0326">Glycosidase</keyword>
<dbReference type="Pfam" id="PF01074">
    <property type="entry name" value="Glyco_hydro_38N"/>
    <property type="match status" value="1"/>
</dbReference>
<dbReference type="SMART" id="SM00872">
    <property type="entry name" value="Alpha-mann_mid"/>
    <property type="match status" value="1"/>
</dbReference>
<dbReference type="PANTHER" id="PTHR46017">
    <property type="entry name" value="ALPHA-MANNOSIDASE 2C1"/>
    <property type="match status" value="1"/>
</dbReference>
<keyword evidence="4" id="KW-0479">Metal-binding</keyword>
<dbReference type="FunFam" id="2.70.98.30:FF:000001">
    <property type="entry name" value="alpha-mannosidase 2C1 isoform X2"/>
    <property type="match status" value="1"/>
</dbReference>
<evidence type="ECO:0000313" key="11">
    <source>
        <dbReference type="Proteomes" id="UP000188320"/>
    </source>
</evidence>
<dbReference type="InterPro" id="IPR000602">
    <property type="entry name" value="Glyco_hydro_38_N"/>
</dbReference>
<dbReference type="InterPro" id="IPR041147">
    <property type="entry name" value="GH38_C"/>
</dbReference>
<reference evidence="11" key="1">
    <citation type="submission" date="2017-01" db="EMBL/GenBank/DDBJ databases">
        <authorList>
            <person name="Wang Y."/>
            <person name="White M."/>
            <person name="Kvist S."/>
            <person name="Moncalvo J.-M."/>
        </authorList>
    </citation>
    <scope>NUCLEOTIDE SEQUENCE [LARGE SCALE GENOMIC DNA]</scope>
    <source>
        <strain evidence="11">COL-18-3</strain>
    </source>
</reference>
<dbReference type="OrthoDB" id="10261055at2759"/>
<dbReference type="GO" id="GO:0006013">
    <property type="term" value="P:mannose metabolic process"/>
    <property type="evidence" value="ECO:0007669"/>
    <property type="project" value="InterPro"/>
</dbReference>
<dbReference type="GO" id="GO:0046872">
    <property type="term" value="F:metal ion binding"/>
    <property type="evidence" value="ECO:0007669"/>
    <property type="project" value="UniProtKB-KW"/>
</dbReference>
<accession>A0A1R1PJ99</accession>
<dbReference type="EC" id="3.2.1.24" evidence="3"/>
<dbReference type="Pfam" id="PF22907">
    <property type="entry name" value="Ams1-like_1st"/>
    <property type="match status" value="1"/>
</dbReference>
<comment type="catalytic activity">
    <reaction evidence="1">
        <text>Hydrolysis of terminal, non-reducing alpha-D-mannose residues in alpha-D-mannosides.</text>
        <dbReference type="EC" id="3.2.1.24"/>
    </reaction>
</comment>
<dbReference type="SUPFAM" id="SSF74650">
    <property type="entry name" value="Galactose mutarotase-like"/>
    <property type="match status" value="1"/>
</dbReference>
<dbReference type="EMBL" id="LSSK01000995">
    <property type="protein sequence ID" value="OMH81061.1"/>
    <property type="molecule type" value="Genomic_DNA"/>
</dbReference>
<dbReference type="InterPro" id="IPR011330">
    <property type="entry name" value="Glyco_hydro/deAcase_b/a-brl"/>
</dbReference>
<evidence type="ECO:0000256" key="8">
    <source>
        <dbReference type="ARBA" id="ARBA00071615"/>
    </source>
</evidence>
<dbReference type="InterPro" id="IPR028995">
    <property type="entry name" value="Glyco_hydro_57/38_cen_sf"/>
</dbReference>
<dbReference type="FunFam" id="3.20.110.10:FF:000002">
    <property type="entry name" value="alpha-mannosidase 2C1 isoform X1"/>
    <property type="match status" value="1"/>
</dbReference>
<dbReference type="Gene3D" id="2.70.98.30">
    <property type="entry name" value="Golgi alpha-mannosidase II, domain 4"/>
    <property type="match status" value="1"/>
</dbReference>
<dbReference type="Pfam" id="PF09261">
    <property type="entry name" value="Alpha-mann_mid"/>
    <property type="match status" value="1"/>
</dbReference>
<evidence type="ECO:0000256" key="1">
    <source>
        <dbReference type="ARBA" id="ARBA00000365"/>
    </source>
</evidence>
<dbReference type="GO" id="GO:0004559">
    <property type="term" value="F:alpha-mannosidase activity"/>
    <property type="evidence" value="ECO:0007669"/>
    <property type="project" value="UniProtKB-EC"/>
</dbReference>
<comment type="similarity">
    <text evidence="2">Belongs to the glycosyl hydrolase 38 family.</text>
</comment>
<evidence type="ECO:0000259" key="9">
    <source>
        <dbReference type="SMART" id="SM00872"/>
    </source>
</evidence>
<dbReference type="Pfam" id="PF07748">
    <property type="entry name" value="Glyco_hydro_38C"/>
    <property type="match status" value="1"/>
</dbReference>
<keyword evidence="11" id="KW-1185">Reference proteome</keyword>